<name>A0AAD4ESC2_9PEZI</name>
<dbReference type="EMBL" id="JAHCVI010000006">
    <property type="protein sequence ID" value="KAG7284468.1"/>
    <property type="molecule type" value="Genomic_DNA"/>
</dbReference>
<evidence type="ECO:0000313" key="2">
    <source>
        <dbReference type="Proteomes" id="UP001197093"/>
    </source>
</evidence>
<dbReference type="Proteomes" id="UP001197093">
    <property type="component" value="Unassembled WGS sequence"/>
</dbReference>
<evidence type="ECO:0000313" key="1">
    <source>
        <dbReference type="EMBL" id="KAG7284468.1"/>
    </source>
</evidence>
<organism evidence="1 2">
    <name type="scientific">Staphylotrichum longicolle</name>
    <dbReference type="NCBI Taxonomy" id="669026"/>
    <lineage>
        <taxon>Eukaryota</taxon>
        <taxon>Fungi</taxon>
        <taxon>Dikarya</taxon>
        <taxon>Ascomycota</taxon>
        <taxon>Pezizomycotina</taxon>
        <taxon>Sordariomycetes</taxon>
        <taxon>Sordariomycetidae</taxon>
        <taxon>Sordariales</taxon>
        <taxon>Chaetomiaceae</taxon>
        <taxon>Staphylotrichum</taxon>
    </lineage>
</organism>
<accession>A0AAD4ESC2</accession>
<sequence length="213" mass="22345">MEDDVTSVLFTAAVVVDAVLLRSSVDAEDAALTVLRAEVVLADVEFRAGKVVDSKGIEDGDVTAVMTRLELAGDVTAGVAEMLVPLAAGAVGDTEGVGELATLIVEEGATVVRTTMLVLEEVTPEVVGELLLVAEVKVVVRAATDVLLRGALLGTVRTELVWSATVVFAALEVGVVVGATWWLLSKLEVVEFTQNDDWLAGKVLDENELCVDV</sequence>
<comment type="caution">
    <text evidence="1">The sequence shown here is derived from an EMBL/GenBank/DDBJ whole genome shotgun (WGS) entry which is preliminary data.</text>
</comment>
<keyword evidence="2" id="KW-1185">Reference proteome</keyword>
<proteinExistence type="predicted"/>
<gene>
    <name evidence="1" type="ORF">NEMBOFW57_010842</name>
</gene>
<reference evidence="1" key="1">
    <citation type="submission" date="2023-02" db="EMBL/GenBank/DDBJ databases">
        <authorList>
            <person name="Palmer J.M."/>
        </authorList>
    </citation>
    <scope>NUCLEOTIDE SEQUENCE</scope>
    <source>
        <strain evidence="1">FW57</strain>
    </source>
</reference>
<dbReference type="AlphaFoldDB" id="A0AAD4ESC2"/>
<protein>
    <submittedName>
        <fullName evidence="1">Uncharacterized protein</fullName>
    </submittedName>
</protein>